<accession>A0A4S8Q2B9</accession>
<gene>
    <name evidence="1" type="ORF">FAA86_13665</name>
</gene>
<dbReference type="AlphaFoldDB" id="A0A4S8Q2B9"/>
<sequence>MCESGRKWLGRPDPLFVDKLGKLADDSADVQNCCGANARSAAFSSWTSGRRVALCLVGYALGYPSIPDGRAEFSSEVFYLDPDRRIARTMSRWYRLGTHIRPKYWSERFRVTSFLQEGGL</sequence>
<reference evidence="1 2" key="1">
    <citation type="submission" date="2019-04" db="EMBL/GenBank/DDBJ databases">
        <title>genome sequence of strain W3.</title>
        <authorList>
            <person name="Gao J."/>
            <person name="Sun J."/>
        </authorList>
    </citation>
    <scope>NUCLEOTIDE SEQUENCE [LARGE SCALE GENOMIC DNA]</scope>
    <source>
        <strain evidence="1 2">W3</strain>
    </source>
</reference>
<evidence type="ECO:0000313" key="1">
    <source>
        <dbReference type="EMBL" id="THV34729.1"/>
    </source>
</evidence>
<proteinExistence type="predicted"/>
<dbReference type="Proteomes" id="UP000307378">
    <property type="component" value="Unassembled WGS sequence"/>
</dbReference>
<organism evidence="1 2">
    <name type="scientific">Rhizobium rosettiformans W3</name>
    <dbReference type="NCBI Taxonomy" id="538378"/>
    <lineage>
        <taxon>Bacteria</taxon>
        <taxon>Pseudomonadati</taxon>
        <taxon>Pseudomonadota</taxon>
        <taxon>Alphaproteobacteria</taxon>
        <taxon>Hyphomicrobiales</taxon>
        <taxon>Rhizobiaceae</taxon>
        <taxon>Rhizobium/Agrobacterium group</taxon>
        <taxon>Rhizobium</taxon>
    </lineage>
</organism>
<name>A0A4S8Q2B9_9HYPH</name>
<comment type="caution">
    <text evidence="1">The sequence shown here is derived from an EMBL/GenBank/DDBJ whole genome shotgun (WGS) entry which is preliminary data.</text>
</comment>
<evidence type="ECO:0000313" key="2">
    <source>
        <dbReference type="Proteomes" id="UP000307378"/>
    </source>
</evidence>
<dbReference type="EMBL" id="STGU01000007">
    <property type="protein sequence ID" value="THV34729.1"/>
    <property type="molecule type" value="Genomic_DNA"/>
</dbReference>
<protein>
    <submittedName>
        <fullName evidence="1">Uncharacterized protein</fullName>
    </submittedName>
</protein>